<dbReference type="PANTHER" id="PTHR33515">
    <property type="entry name" value="RIBOSOME-BINDING FACTOR A, CHLOROPLASTIC-RELATED"/>
    <property type="match status" value="1"/>
</dbReference>
<keyword evidence="5" id="KW-1185">Reference proteome</keyword>
<comment type="similarity">
    <text evidence="2">Belongs to the RbfA family.</text>
</comment>
<evidence type="ECO:0000256" key="2">
    <source>
        <dbReference type="HAMAP-Rule" id="MF_00003"/>
    </source>
</evidence>
<evidence type="ECO:0000256" key="1">
    <source>
        <dbReference type="ARBA" id="ARBA00022517"/>
    </source>
</evidence>
<comment type="subcellular location">
    <subcellularLocation>
        <location evidence="2">Cytoplasm</location>
    </subcellularLocation>
</comment>
<protein>
    <recommendedName>
        <fullName evidence="2">Ribosome-binding factor A</fullName>
    </recommendedName>
</protein>
<dbReference type="RefSeq" id="WP_012227654.1">
    <property type="nucleotide sequence ID" value="NZ_HG422565.1"/>
</dbReference>
<comment type="subunit">
    <text evidence="2">Monomer. Binds 30S ribosomal subunits, but not 50S ribosomal subunits or 70S ribosomes.</text>
</comment>
<dbReference type="HOGENOM" id="CLU_089475_5_2_11"/>
<dbReference type="SUPFAM" id="SSF89919">
    <property type="entry name" value="Ribosome-binding factor A, RbfA"/>
    <property type="match status" value="1"/>
</dbReference>
<dbReference type="GO" id="GO:0030490">
    <property type="term" value="P:maturation of SSU-rRNA"/>
    <property type="evidence" value="ECO:0007669"/>
    <property type="project" value="UniProtKB-UniRule"/>
</dbReference>
<evidence type="ECO:0000256" key="3">
    <source>
        <dbReference type="SAM" id="MobiDB-lite"/>
    </source>
</evidence>
<dbReference type="STRING" id="1229780.BN381_330072"/>
<dbReference type="InterPro" id="IPR023799">
    <property type="entry name" value="RbfA_dom_sf"/>
</dbReference>
<sequence length="134" mass="15137">MSRRRSTRQQATGPGRPFQRTDRIGETIRELVAGELERIGDERLDLVTITSADVDGDLARARVYYSAMLAGAEGRLDEVIEALDELRWPLQKVINRNIRARKTPQISFERDTSIEAGLRIEEVLAGLKATDEEE</sequence>
<dbReference type="OrthoDB" id="307788at2"/>
<accession>R4Z5Y1</accession>
<comment type="function">
    <text evidence="2">One of several proteins that assist in the late maturation steps of the functional core of the 30S ribosomal subunit. Associates with free 30S ribosomal subunits (but not with 30S subunits that are part of 70S ribosomes or polysomes). Required for efficient processing of 16S rRNA. May interact with the 5'-terminal helix region of 16S rRNA.</text>
</comment>
<keyword evidence="2" id="KW-0963">Cytoplasm</keyword>
<reference evidence="4 5" key="1">
    <citation type="journal article" date="2013" name="ISME J.">
        <title>Metabolic model for the filamentous 'Candidatus Microthrix parvicella' based on genomic and metagenomic analyses.</title>
        <authorList>
            <person name="Jon McIlroy S."/>
            <person name="Kristiansen R."/>
            <person name="Albertsen M."/>
            <person name="Michael Karst S."/>
            <person name="Rossetti S."/>
            <person name="Lund Nielsen J."/>
            <person name="Tandoi V."/>
            <person name="James Seviour R."/>
            <person name="Nielsen P.H."/>
        </authorList>
    </citation>
    <scope>NUCLEOTIDE SEQUENCE [LARGE SCALE GENOMIC DNA]</scope>
    <source>
        <strain evidence="4 5">RN1</strain>
    </source>
</reference>
<evidence type="ECO:0000313" key="4">
    <source>
        <dbReference type="EMBL" id="CCM64087.1"/>
    </source>
</evidence>
<dbReference type="Proteomes" id="UP000018291">
    <property type="component" value="Unassembled WGS sequence"/>
</dbReference>
<dbReference type="InterPro" id="IPR000238">
    <property type="entry name" value="RbfA"/>
</dbReference>
<dbReference type="NCBIfam" id="TIGR00082">
    <property type="entry name" value="rbfA"/>
    <property type="match status" value="1"/>
</dbReference>
<dbReference type="Pfam" id="PF02033">
    <property type="entry name" value="RBFA"/>
    <property type="match status" value="1"/>
</dbReference>
<keyword evidence="1 2" id="KW-0690">Ribosome biogenesis</keyword>
<evidence type="ECO:0000313" key="5">
    <source>
        <dbReference type="Proteomes" id="UP000018291"/>
    </source>
</evidence>
<dbReference type="eggNOG" id="COG0858">
    <property type="taxonomic scope" value="Bacteria"/>
</dbReference>
<name>R4Z5Y1_9ACTN</name>
<proteinExistence type="inferred from homology"/>
<dbReference type="InterPro" id="IPR015946">
    <property type="entry name" value="KH_dom-like_a/b"/>
</dbReference>
<gene>
    <name evidence="2" type="primary">rbfA</name>
    <name evidence="4" type="ORF">BN381_330072</name>
</gene>
<dbReference type="EMBL" id="CANL01000027">
    <property type="protein sequence ID" value="CCM64087.1"/>
    <property type="molecule type" value="Genomic_DNA"/>
</dbReference>
<comment type="caution">
    <text evidence="4">The sequence shown here is derived from an EMBL/GenBank/DDBJ whole genome shotgun (WGS) entry which is preliminary data.</text>
</comment>
<dbReference type="GO" id="GO:0043024">
    <property type="term" value="F:ribosomal small subunit binding"/>
    <property type="evidence" value="ECO:0007669"/>
    <property type="project" value="TreeGrafter"/>
</dbReference>
<dbReference type="AlphaFoldDB" id="R4Z5Y1"/>
<dbReference type="GO" id="GO:0005829">
    <property type="term" value="C:cytosol"/>
    <property type="evidence" value="ECO:0007669"/>
    <property type="project" value="TreeGrafter"/>
</dbReference>
<organism evidence="4 5">
    <name type="scientific">Candidatus Neomicrothrix parvicella RN1</name>
    <dbReference type="NCBI Taxonomy" id="1229780"/>
    <lineage>
        <taxon>Bacteria</taxon>
        <taxon>Bacillati</taxon>
        <taxon>Actinomycetota</taxon>
        <taxon>Acidimicrobiia</taxon>
        <taxon>Acidimicrobiales</taxon>
        <taxon>Microthrixaceae</taxon>
        <taxon>Candidatus Neomicrothrix</taxon>
    </lineage>
</organism>
<dbReference type="Gene3D" id="3.30.300.20">
    <property type="match status" value="1"/>
</dbReference>
<dbReference type="PANTHER" id="PTHR33515:SF1">
    <property type="entry name" value="RIBOSOME-BINDING FACTOR A, CHLOROPLASTIC-RELATED"/>
    <property type="match status" value="1"/>
</dbReference>
<feature type="region of interest" description="Disordered" evidence="3">
    <location>
        <begin position="1"/>
        <end position="23"/>
    </location>
</feature>
<dbReference type="HAMAP" id="MF_00003">
    <property type="entry name" value="RbfA"/>
    <property type="match status" value="1"/>
</dbReference>